<feature type="domain" description="C2H2-type" evidence="13">
    <location>
        <begin position="7"/>
        <end position="34"/>
    </location>
</feature>
<comment type="caution">
    <text evidence="14">The sequence shown here is derived from an EMBL/GenBank/DDBJ whole genome shotgun (WGS) entry which is preliminary data.</text>
</comment>
<dbReference type="InterPro" id="IPR036236">
    <property type="entry name" value="Znf_C2H2_sf"/>
</dbReference>
<dbReference type="PROSITE" id="PS50157">
    <property type="entry name" value="ZINC_FINGER_C2H2_2"/>
    <property type="match status" value="2"/>
</dbReference>
<keyword evidence="10" id="KW-0539">Nucleus</keyword>
<comment type="subcellular location">
    <subcellularLocation>
        <location evidence="1">Nucleus</location>
    </subcellularLocation>
</comment>
<dbReference type="EMBL" id="MCFE01000319">
    <property type="protein sequence ID" value="ORX91491.1"/>
    <property type="molecule type" value="Genomic_DNA"/>
</dbReference>
<keyword evidence="8" id="KW-0805">Transcription regulation</keyword>
<dbReference type="FunFam" id="3.30.160.60:FF:001498">
    <property type="entry name" value="Zinc finger protein 404"/>
    <property type="match status" value="1"/>
</dbReference>
<dbReference type="AlphaFoldDB" id="A0A1Y1Y0G1"/>
<accession>A0A1Y1Y0G1</accession>
<evidence type="ECO:0000256" key="4">
    <source>
        <dbReference type="ARBA" id="ARBA00022737"/>
    </source>
</evidence>
<dbReference type="Proteomes" id="UP000193498">
    <property type="component" value="Unassembled WGS sequence"/>
</dbReference>
<keyword evidence="6" id="KW-0862">Zinc</keyword>
<evidence type="ECO:0000256" key="10">
    <source>
        <dbReference type="ARBA" id="ARBA00023242"/>
    </source>
</evidence>
<keyword evidence="3" id="KW-0479">Metal-binding</keyword>
<keyword evidence="7" id="KW-0832">Ubl conjugation</keyword>
<evidence type="ECO:0000256" key="1">
    <source>
        <dbReference type="ARBA" id="ARBA00004123"/>
    </source>
</evidence>
<keyword evidence="4" id="KW-0677">Repeat</keyword>
<dbReference type="InterPro" id="IPR051007">
    <property type="entry name" value="creA/MIG_C2H2-ZnF"/>
</dbReference>
<keyword evidence="15" id="KW-1185">Reference proteome</keyword>
<dbReference type="Pfam" id="PF00096">
    <property type="entry name" value="zf-C2H2"/>
    <property type="match status" value="2"/>
</dbReference>
<sequence length="195" mass="22239">MKAPRPYACNLCDKSFNRLEHRTRHLRTHTGEKPYHCDFYGCLKSFARSDELLRHKRIHEKKPCTNEPANTQIDPSRGTSPASKRKPEEVSLCSAKSKKSRPAPFLPYQDDVYSLPKPAGLYNDRWTSSEPTSPITPTDIEGHSMLVVGHYPFTQSCEPLFTPAYKWQTSIMLDRKPQGTSRTNSIFSVESLLNP</sequence>
<evidence type="ECO:0000256" key="8">
    <source>
        <dbReference type="ARBA" id="ARBA00023015"/>
    </source>
</evidence>
<feature type="region of interest" description="Disordered" evidence="12">
    <location>
        <begin position="59"/>
        <end position="103"/>
    </location>
</feature>
<protein>
    <recommendedName>
        <fullName evidence="13">C2H2-type domain-containing protein</fullName>
    </recommendedName>
</protein>
<keyword evidence="2" id="KW-1017">Isopeptide bond</keyword>
<dbReference type="InParanoid" id="A0A1Y1Y0G1"/>
<dbReference type="STRING" id="1314790.A0A1Y1Y0G1"/>
<dbReference type="OrthoDB" id="654211at2759"/>
<dbReference type="PROSITE" id="PS00028">
    <property type="entry name" value="ZINC_FINGER_C2H2_1"/>
    <property type="match status" value="2"/>
</dbReference>
<evidence type="ECO:0000256" key="12">
    <source>
        <dbReference type="SAM" id="MobiDB-lite"/>
    </source>
</evidence>
<evidence type="ECO:0000313" key="14">
    <source>
        <dbReference type="EMBL" id="ORX91491.1"/>
    </source>
</evidence>
<dbReference type="GO" id="GO:0005737">
    <property type="term" value="C:cytoplasm"/>
    <property type="evidence" value="ECO:0007669"/>
    <property type="project" value="TreeGrafter"/>
</dbReference>
<feature type="compositionally biased region" description="Polar residues" evidence="12">
    <location>
        <begin position="67"/>
        <end position="82"/>
    </location>
</feature>
<evidence type="ECO:0000256" key="3">
    <source>
        <dbReference type="ARBA" id="ARBA00022723"/>
    </source>
</evidence>
<dbReference type="InterPro" id="IPR013087">
    <property type="entry name" value="Znf_C2H2_type"/>
</dbReference>
<dbReference type="GO" id="GO:0008270">
    <property type="term" value="F:zinc ion binding"/>
    <property type="evidence" value="ECO:0007669"/>
    <property type="project" value="UniProtKB-KW"/>
</dbReference>
<keyword evidence="5 11" id="KW-0863">Zinc-finger</keyword>
<gene>
    <name evidence="14" type="ORF">K493DRAFT_227853</name>
</gene>
<name>A0A1Y1Y0G1_9FUNG</name>
<feature type="domain" description="C2H2-type" evidence="13">
    <location>
        <begin position="35"/>
        <end position="59"/>
    </location>
</feature>
<evidence type="ECO:0000256" key="6">
    <source>
        <dbReference type="ARBA" id="ARBA00022833"/>
    </source>
</evidence>
<dbReference type="Gene3D" id="3.30.160.60">
    <property type="entry name" value="Classic Zinc Finger"/>
    <property type="match status" value="2"/>
</dbReference>
<organism evidence="14 15">
    <name type="scientific">Basidiobolus meristosporus CBS 931.73</name>
    <dbReference type="NCBI Taxonomy" id="1314790"/>
    <lineage>
        <taxon>Eukaryota</taxon>
        <taxon>Fungi</taxon>
        <taxon>Fungi incertae sedis</taxon>
        <taxon>Zoopagomycota</taxon>
        <taxon>Entomophthoromycotina</taxon>
        <taxon>Basidiobolomycetes</taxon>
        <taxon>Basidiobolales</taxon>
        <taxon>Basidiobolaceae</taxon>
        <taxon>Basidiobolus</taxon>
    </lineage>
</organism>
<evidence type="ECO:0000256" key="11">
    <source>
        <dbReference type="PROSITE-ProRule" id="PRU00042"/>
    </source>
</evidence>
<dbReference type="GO" id="GO:0005634">
    <property type="term" value="C:nucleus"/>
    <property type="evidence" value="ECO:0007669"/>
    <property type="project" value="UniProtKB-SubCell"/>
</dbReference>
<keyword evidence="9" id="KW-0804">Transcription</keyword>
<reference evidence="14 15" key="1">
    <citation type="submission" date="2016-07" db="EMBL/GenBank/DDBJ databases">
        <title>Pervasive Adenine N6-methylation of Active Genes in Fungi.</title>
        <authorList>
            <consortium name="DOE Joint Genome Institute"/>
            <person name="Mondo S.J."/>
            <person name="Dannebaum R.O."/>
            <person name="Kuo R.C."/>
            <person name="Labutti K."/>
            <person name="Haridas S."/>
            <person name="Kuo A."/>
            <person name="Salamov A."/>
            <person name="Ahrendt S.R."/>
            <person name="Lipzen A."/>
            <person name="Sullivan W."/>
            <person name="Andreopoulos W.B."/>
            <person name="Clum A."/>
            <person name="Lindquist E."/>
            <person name="Daum C."/>
            <person name="Ramamoorthy G.K."/>
            <person name="Gryganskyi A."/>
            <person name="Culley D."/>
            <person name="Magnuson J.K."/>
            <person name="James T.Y."/>
            <person name="O'Malley M.A."/>
            <person name="Stajich J.E."/>
            <person name="Spatafora J.W."/>
            <person name="Visel A."/>
            <person name="Grigoriev I.V."/>
        </authorList>
    </citation>
    <scope>NUCLEOTIDE SEQUENCE [LARGE SCALE GENOMIC DNA]</scope>
    <source>
        <strain evidence="14 15">CBS 931.73</strain>
    </source>
</reference>
<evidence type="ECO:0000256" key="5">
    <source>
        <dbReference type="ARBA" id="ARBA00022771"/>
    </source>
</evidence>
<dbReference type="GO" id="GO:0000433">
    <property type="term" value="P:carbon catabolite repression of transcription from RNA polymerase II promoter by glucose"/>
    <property type="evidence" value="ECO:0007669"/>
    <property type="project" value="TreeGrafter"/>
</dbReference>
<dbReference type="SMART" id="SM00355">
    <property type="entry name" value="ZnF_C2H2"/>
    <property type="match status" value="2"/>
</dbReference>
<evidence type="ECO:0000313" key="15">
    <source>
        <dbReference type="Proteomes" id="UP000193498"/>
    </source>
</evidence>
<evidence type="ECO:0000256" key="7">
    <source>
        <dbReference type="ARBA" id="ARBA00022843"/>
    </source>
</evidence>
<dbReference type="FunFam" id="3.30.160.60:FF:000460">
    <property type="entry name" value="Putative zinc finger protein 740"/>
    <property type="match status" value="1"/>
</dbReference>
<evidence type="ECO:0000256" key="9">
    <source>
        <dbReference type="ARBA" id="ARBA00023163"/>
    </source>
</evidence>
<evidence type="ECO:0000256" key="2">
    <source>
        <dbReference type="ARBA" id="ARBA00022499"/>
    </source>
</evidence>
<dbReference type="PANTHER" id="PTHR47428:SF2">
    <property type="entry name" value="ZINC FINGER PROTEIN RSV1"/>
    <property type="match status" value="1"/>
</dbReference>
<dbReference type="PANTHER" id="PTHR47428">
    <property type="entry name" value="REGULATORY PROTEIN MIG1-RELATED"/>
    <property type="match status" value="1"/>
</dbReference>
<dbReference type="GO" id="GO:0000978">
    <property type="term" value="F:RNA polymerase II cis-regulatory region sequence-specific DNA binding"/>
    <property type="evidence" value="ECO:0007669"/>
    <property type="project" value="TreeGrafter"/>
</dbReference>
<evidence type="ECO:0000259" key="13">
    <source>
        <dbReference type="PROSITE" id="PS50157"/>
    </source>
</evidence>
<proteinExistence type="predicted"/>
<dbReference type="SUPFAM" id="SSF57667">
    <property type="entry name" value="beta-beta-alpha zinc fingers"/>
    <property type="match status" value="1"/>
</dbReference>